<dbReference type="Gene3D" id="3.90.190.10">
    <property type="entry name" value="Protein tyrosine phosphatase superfamily"/>
    <property type="match status" value="1"/>
</dbReference>
<dbReference type="Gene3D" id="2.40.160.210">
    <property type="entry name" value="Acyl-CoA thioesterase, double hotdog domain"/>
    <property type="match status" value="1"/>
</dbReference>
<dbReference type="Pfam" id="PF05181">
    <property type="entry name" value="XPA_C"/>
    <property type="match status" value="1"/>
</dbReference>
<keyword evidence="9" id="KW-0238">DNA-binding</keyword>
<keyword evidence="6" id="KW-0378">Hydrolase</keyword>
<dbReference type="EMBL" id="CAVNYO010000440">
    <property type="protein sequence ID" value="CAK5280098.1"/>
    <property type="molecule type" value="Genomic_DNA"/>
</dbReference>
<comment type="caution">
    <text evidence="16">The sequence shown here is derived from an EMBL/GenBank/DDBJ whole genome shotgun (WGS) entry which is preliminary data.</text>
</comment>
<evidence type="ECO:0000259" key="14">
    <source>
        <dbReference type="PROSITE" id="PS50054"/>
    </source>
</evidence>
<dbReference type="InterPro" id="IPR037129">
    <property type="entry name" value="XPA_sf"/>
</dbReference>
<dbReference type="GO" id="GO:0000715">
    <property type="term" value="P:nucleotide-excision repair, DNA damage recognition"/>
    <property type="evidence" value="ECO:0007669"/>
    <property type="project" value="TreeGrafter"/>
</dbReference>
<gene>
    <name evidence="16" type="ORF">MYCIT1_LOCUS30527</name>
</gene>
<dbReference type="GO" id="GO:0004721">
    <property type="term" value="F:phosphoprotein phosphatase activity"/>
    <property type="evidence" value="ECO:0007669"/>
    <property type="project" value="UniProtKB-KW"/>
</dbReference>
<dbReference type="GO" id="GO:0003684">
    <property type="term" value="F:damaged DNA binding"/>
    <property type="evidence" value="ECO:0007669"/>
    <property type="project" value="InterPro"/>
</dbReference>
<dbReference type="PROSITE" id="PS50056">
    <property type="entry name" value="TYR_PHOSPHATASE_2"/>
    <property type="match status" value="1"/>
</dbReference>
<dbReference type="InterPro" id="IPR000340">
    <property type="entry name" value="Dual-sp_phosphatase_cat-dom"/>
</dbReference>
<dbReference type="PANTHER" id="PTHR10142">
    <property type="entry name" value="DNA REPAIR PROTEIN COMPLEMENTING XP-A CELLS"/>
    <property type="match status" value="1"/>
</dbReference>
<dbReference type="GO" id="GO:0008270">
    <property type="term" value="F:zinc ion binding"/>
    <property type="evidence" value="ECO:0007669"/>
    <property type="project" value="UniProtKB-KW"/>
</dbReference>
<feature type="region of interest" description="Disordered" evidence="13">
    <location>
        <begin position="675"/>
        <end position="717"/>
    </location>
</feature>
<reference evidence="16" key="1">
    <citation type="submission" date="2023-11" db="EMBL/GenBank/DDBJ databases">
        <authorList>
            <person name="De Vega J J."/>
            <person name="De Vega J J."/>
        </authorList>
    </citation>
    <scope>NUCLEOTIDE SEQUENCE</scope>
</reference>
<dbReference type="InterPro" id="IPR042171">
    <property type="entry name" value="Acyl-CoA_hotdog"/>
</dbReference>
<dbReference type="GO" id="GO:0000110">
    <property type="term" value="C:nucleotide-excision repair factor 1 complex"/>
    <property type="evidence" value="ECO:0007669"/>
    <property type="project" value="TreeGrafter"/>
</dbReference>
<evidence type="ECO:0000256" key="1">
    <source>
        <dbReference type="ARBA" id="ARBA00004123"/>
    </source>
</evidence>
<feature type="domain" description="Tyrosine specific protein phosphatases" evidence="15">
    <location>
        <begin position="238"/>
        <end position="309"/>
    </location>
</feature>
<keyword evidence="10" id="KW-0234">DNA repair</keyword>
<dbReference type="Gene3D" id="3.90.530.10">
    <property type="entry name" value="XPA C-terminal domain"/>
    <property type="match status" value="1"/>
</dbReference>
<dbReference type="AlphaFoldDB" id="A0AAD2HSM9"/>
<keyword evidence="17" id="KW-1185">Reference proteome</keyword>
<name>A0AAD2HSM9_9AGAR</name>
<evidence type="ECO:0000256" key="6">
    <source>
        <dbReference type="ARBA" id="ARBA00022801"/>
    </source>
</evidence>
<feature type="region of interest" description="Disordered" evidence="13">
    <location>
        <begin position="449"/>
        <end position="527"/>
    </location>
</feature>
<dbReference type="Pfam" id="PF00782">
    <property type="entry name" value="DSPc"/>
    <property type="match status" value="1"/>
</dbReference>
<sequence length="1194" mass="131844">MAMMSPRKRGPPSFLRIDTPVDLPHIALATGDSSASALSSAASEADYPPFNRPNKPRSLQNMKKLSLNLGSGHSSTASLLSLGPASATSVASSSVQQEPSHSAKSRRPSIVSLPASANPMGNKGFRKVEDGSPTLPYADGPIQIFPGVWLGSEDNAKDFVGLRNRGIKSVLNVAKEVLTSFDSPQSQALRAFASTPNLSKVPKGSDPTFFPAHLSSGRPAMHYLKLQWSHGQQDLVEHGFPEAMYFVDAALDRGEGVLIHCQCGISRSATMVIALVMRAAAERSPSVPSEIWALKGMQGAYTFVKEKSKWVGPNMSLIYQLLEYEKVLKGDNGELSGSESTMADEDEEWGRQRRLLDEIPTDDENDQESAAVMREAQALDKAMEDRVLARKASASSVASSGSGVGMGAAWRNRYARKRAGSIASNMTNGSSVFSEDLVEEDEEQELLGIGGGFDEDRVSSAEPDSTSSPEDDARSHETPRRPVRPPPSAPVWKTSFTLPKPPMTAMRSSFDLPPAKTKRRPAPIGILPAVPSSPIRIVVDDEDNKVKRTARRTTAPTLLVLPRTRTESKKPVPPPLHLRSNLLKPKHQSITPLATPSQTLFVFPPSPTLTTRTPSAMTLTSTMGDGVPFPSQLTPRVSTFRSDGRTRSFIGLAPTPTTTAFSKVDVRGFIAKARQKDREWETQGSTLPNANNKRPLSVTPATSNSPTAAGPSKPKPLAPNVRFGKYFEYDLSKMVNSKGGFLVEDGQEVDEELIRKEKERERQRIQKNMEPPVFLDPDLNPKCRECGTISIDHAYRKTFGCLVCKNCQNDNPEKYSLLTKTECKQDYLLTDPELRDEEVLPHMLKANPHKSTFANMMLYVRYQVEEFAWKKWGSPEALDAEYEKRVAEKSKKKNRKFEDSLRDLRRRTKESSWQRRKDSEHKHVFGPSRTDRGESGQQCYFLLSASVSTPIVYLVERIRDGRSYVTRNVKALQNGRVVFMMICSFHKPEPWQPNVEWSMPIVPKPDACELEEHRFSALLNQENLHPRVAQIYREVISERTRSPIAIKSAVEADASIKGMCILSYLSDLYLLLVVSRTSGLKRFGTGPDSTSMTASGISLFAVFATDISSVNHLSFNILLRVGAPGFLFFSFVNNRSDSFHCGDWLLYVMTCPRAASGRGAVYGQVYTESGTLVAVTTQEGVIRADRQGPQEAKL</sequence>
<dbReference type="GO" id="GO:0006284">
    <property type="term" value="P:base-excision repair"/>
    <property type="evidence" value="ECO:0007669"/>
    <property type="project" value="TreeGrafter"/>
</dbReference>
<dbReference type="InterPro" id="IPR009061">
    <property type="entry name" value="DNA-bd_dom_put_sf"/>
</dbReference>
<evidence type="ECO:0000256" key="9">
    <source>
        <dbReference type="ARBA" id="ARBA00023125"/>
    </source>
</evidence>
<dbReference type="CDD" id="cd21077">
    <property type="entry name" value="DBD_Rad14"/>
    <property type="match status" value="1"/>
</dbReference>
<keyword evidence="11" id="KW-0539">Nucleus</keyword>
<feature type="domain" description="Tyrosine-protein phosphatase" evidence="14">
    <location>
        <begin position="140"/>
        <end position="330"/>
    </location>
</feature>
<comment type="similarity">
    <text evidence="2">Belongs to the XPA family.</text>
</comment>
<dbReference type="Proteomes" id="UP001295794">
    <property type="component" value="Unassembled WGS sequence"/>
</dbReference>
<dbReference type="CDD" id="cd03445">
    <property type="entry name" value="Thioesterase_II_repeat2"/>
    <property type="match status" value="1"/>
</dbReference>
<dbReference type="InterPro" id="IPR049450">
    <property type="entry name" value="ACOT8-like_C"/>
</dbReference>
<evidence type="ECO:0000259" key="15">
    <source>
        <dbReference type="PROSITE" id="PS50056"/>
    </source>
</evidence>
<dbReference type="InterPro" id="IPR022658">
    <property type="entry name" value="XPA_CS"/>
</dbReference>
<dbReference type="Pfam" id="PF13622">
    <property type="entry name" value="4HBT_3"/>
    <property type="match status" value="1"/>
</dbReference>
<feature type="compositionally biased region" description="Low complexity" evidence="13">
    <location>
        <begin position="33"/>
        <end position="45"/>
    </location>
</feature>
<evidence type="ECO:0000256" key="8">
    <source>
        <dbReference type="ARBA" id="ARBA00022912"/>
    </source>
</evidence>
<feature type="compositionally biased region" description="Polar residues" evidence="13">
    <location>
        <begin position="682"/>
        <end position="707"/>
    </location>
</feature>
<dbReference type="PANTHER" id="PTHR10142:SF0">
    <property type="entry name" value="DNA REPAIR PROTEIN COMPLEMENTING XP-A CELLS"/>
    <property type="match status" value="1"/>
</dbReference>
<dbReference type="InterPro" id="IPR049449">
    <property type="entry name" value="TesB_ACOT8-like_N"/>
</dbReference>
<dbReference type="SUPFAM" id="SSF52799">
    <property type="entry name" value="(Phosphotyrosine protein) phosphatases II"/>
    <property type="match status" value="1"/>
</dbReference>
<evidence type="ECO:0000256" key="4">
    <source>
        <dbReference type="ARBA" id="ARBA00022763"/>
    </source>
</evidence>
<keyword evidence="5" id="KW-0863">Zinc-finger</keyword>
<keyword evidence="3" id="KW-0479">Metal-binding</keyword>
<organism evidence="16 17">
    <name type="scientific">Mycena citricolor</name>
    <dbReference type="NCBI Taxonomy" id="2018698"/>
    <lineage>
        <taxon>Eukaryota</taxon>
        <taxon>Fungi</taxon>
        <taxon>Dikarya</taxon>
        <taxon>Basidiomycota</taxon>
        <taxon>Agaricomycotina</taxon>
        <taxon>Agaricomycetes</taxon>
        <taxon>Agaricomycetidae</taxon>
        <taxon>Agaricales</taxon>
        <taxon>Marasmiineae</taxon>
        <taxon>Mycenaceae</taxon>
        <taxon>Mycena</taxon>
    </lineage>
</organism>
<dbReference type="Pfam" id="PF20789">
    <property type="entry name" value="4HBT_3C"/>
    <property type="match status" value="1"/>
</dbReference>
<dbReference type="InterPro" id="IPR029069">
    <property type="entry name" value="HotDog_dom_sf"/>
</dbReference>
<evidence type="ECO:0000256" key="13">
    <source>
        <dbReference type="SAM" id="MobiDB-lite"/>
    </source>
</evidence>
<feature type="region of interest" description="Disordered" evidence="13">
    <location>
        <begin position="908"/>
        <end position="932"/>
    </location>
</feature>
<dbReference type="InterPro" id="IPR016130">
    <property type="entry name" value="Tyr_Pase_AS"/>
</dbReference>
<feature type="compositionally biased region" description="Basic and acidic residues" evidence="13">
    <location>
        <begin position="471"/>
        <end position="480"/>
    </location>
</feature>
<evidence type="ECO:0000256" key="7">
    <source>
        <dbReference type="ARBA" id="ARBA00022833"/>
    </source>
</evidence>
<dbReference type="SUPFAM" id="SSF54637">
    <property type="entry name" value="Thioesterase/thiol ester dehydrase-isomerase"/>
    <property type="match status" value="2"/>
</dbReference>
<dbReference type="InterPro" id="IPR022656">
    <property type="entry name" value="XPA_C"/>
</dbReference>
<dbReference type="PROSITE" id="PS50054">
    <property type="entry name" value="TYR_PHOSPHATASE_DUAL"/>
    <property type="match status" value="1"/>
</dbReference>
<dbReference type="CDD" id="cd03444">
    <property type="entry name" value="Thioesterase_II_repeat1"/>
    <property type="match status" value="1"/>
</dbReference>
<dbReference type="GO" id="GO:1901255">
    <property type="term" value="P:nucleotide-excision repair involved in interstrand cross-link repair"/>
    <property type="evidence" value="ECO:0007669"/>
    <property type="project" value="TreeGrafter"/>
</dbReference>
<dbReference type="PROSITE" id="PS00753">
    <property type="entry name" value="XPA_2"/>
    <property type="match status" value="1"/>
</dbReference>
<feature type="region of interest" description="Disordered" evidence="13">
    <location>
        <begin position="90"/>
        <end position="122"/>
    </location>
</feature>
<evidence type="ECO:0000256" key="3">
    <source>
        <dbReference type="ARBA" id="ARBA00022723"/>
    </source>
</evidence>
<dbReference type="InterPro" id="IPR020422">
    <property type="entry name" value="TYR_PHOSPHATASE_DUAL_dom"/>
</dbReference>
<keyword evidence="8" id="KW-0904">Protein phosphatase</keyword>
<protein>
    <recommendedName>
        <fullName evidence="12">DNA repair protein RAD14</fullName>
    </recommendedName>
</protein>
<evidence type="ECO:0000256" key="5">
    <source>
        <dbReference type="ARBA" id="ARBA00022771"/>
    </source>
</evidence>
<evidence type="ECO:0000256" key="12">
    <source>
        <dbReference type="ARBA" id="ARBA00072989"/>
    </source>
</evidence>
<dbReference type="GO" id="GO:0070914">
    <property type="term" value="P:UV-damage excision repair"/>
    <property type="evidence" value="ECO:0007669"/>
    <property type="project" value="TreeGrafter"/>
</dbReference>
<comment type="subcellular location">
    <subcellularLocation>
        <location evidence="1">Nucleus</location>
    </subcellularLocation>
</comment>
<evidence type="ECO:0000256" key="2">
    <source>
        <dbReference type="ARBA" id="ARBA00005548"/>
    </source>
</evidence>
<evidence type="ECO:0000313" key="17">
    <source>
        <dbReference type="Proteomes" id="UP001295794"/>
    </source>
</evidence>
<dbReference type="SMART" id="SM00195">
    <property type="entry name" value="DSPc"/>
    <property type="match status" value="1"/>
</dbReference>
<dbReference type="PROSITE" id="PS00383">
    <property type="entry name" value="TYR_PHOSPHATASE_1"/>
    <property type="match status" value="1"/>
</dbReference>
<keyword evidence="4" id="KW-0227">DNA damage</keyword>
<evidence type="ECO:0000313" key="16">
    <source>
        <dbReference type="EMBL" id="CAK5280098.1"/>
    </source>
</evidence>
<dbReference type="NCBIfam" id="TIGR00598">
    <property type="entry name" value="rad14"/>
    <property type="match status" value="1"/>
</dbReference>
<keyword evidence="7" id="KW-0862">Zinc</keyword>
<feature type="region of interest" description="Disordered" evidence="13">
    <location>
        <begin position="32"/>
        <end position="58"/>
    </location>
</feature>
<evidence type="ECO:0000256" key="10">
    <source>
        <dbReference type="ARBA" id="ARBA00023204"/>
    </source>
</evidence>
<dbReference type="InterPro" id="IPR000465">
    <property type="entry name" value="XPA/RAD14"/>
</dbReference>
<evidence type="ECO:0000256" key="11">
    <source>
        <dbReference type="ARBA" id="ARBA00023242"/>
    </source>
</evidence>
<dbReference type="SUPFAM" id="SSF46955">
    <property type="entry name" value="Putative DNA-binding domain"/>
    <property type="match status" value="1"/>
</dbReference>
<accession>A0AAD2HSM9</accession>
<dbReference type="InterPro" id="IPR029021">
    <property type="entry name" value="Prot-tyrosine_phosphatase-like"/>
</dbReference>
<dbReference type="FunFam" id="3.90.530.10:FF:000003">
    <property type="entry name" value="Dna repair rad14 protein"/>
    <property type="match status" value="1"/>
</dbReference>
<dbReference type="InterPro" id="IPR000387">
    <property type="entry name" value="Tyr_Pase_dom"/>
</dbReference>
<proteinExistence type="inferred from homology"/>